<comment type="caution">
    <text evidence="1">The sequence shown here is derived from an EMBL/GenBank/DDBJ whole genome shotgun (WGS) entry which is preliminary data.</text>
</comment>
<dbReference type="Proteomes" id="UP000736787">
    <property type="component" value="Unassembled WGS sequence"/>
</dbReference>
<protein>
    <submittedName>
        <fullName evidence="1">Uncharacterized protein</fullName>
    </submittedName>
</protein>
<dbReference type="EMBL" id="RCMK01000282">
    <property type="protein sequence ID" value="KAG2938588.1"/>
    <property type="molecule type" value="Genomic_DNA"/>
</dbReference>
<evidence type="ECO:0000313" key="1">
    <source>
        <dbReference type="EMBL" id="KAG2938588.1"/>
    </source>
</evidence>
<organism evidence="1 2">
    <name type="scientific">Phytophthora cactorum</name>
    <dbReference type="NCBI Taxonomy" id="29920"/>
    <lineage>
        <taxon>Eukaryota</taxon>
        <taxon>Sar</taxon>
        <taxon>Stramenopiles</taxon>
        <taxon>Oomycota</taxon>
        <taxon>Peronosporomycetes</taxon>
        <taxon>Peronosporales</taxon>
        <taxon>Peronosporaceae</taxon>
        <taxon>Phytophthora</taxon>
    </lineage>
</organism>
<proteinExistence type="predicted"/>
<dbReference type="AlphaFoldDB" id="A0A8T1KSA5"/>
<sequence>MEKDIASNVFMPCGRLCPFTDCIRCKRKKFHPNIWECQTSVLPWQCCQISV</sequence>
<reference evidence="1" key="1">
    <citation type="submission" date="2018-10" db="EMBL/GenBank/DDBJ databases">
        <title>Effector identification in a new, highly contiguous assembly of the strawberry crown rot pathogen Phytophthora cactorum.</title>
        <authorList>
            <person name="Armitage A.D."/>
            <person name="Nellist C.F."/>
            <person name="Bates H."/>
            <person name="Vickerstaff R.J."/>
            <person name="Harrison R.J."/>
        </authorList>
    </citation>
    <scope>NUCLEOTIDE SEQUENCE</scope>
    <source>
        <strain evidence="1">4040</strain>
    </source>
</reference>
<name>A0A8T1KSA5_9STRA</name>
<accession>A0A8T1KSA5</accession>
<evidence type="ECO:0000313" key="2">
    <source>
        <dbReference type="Proteomes" id="UP000736787"/>
    </source>
</evidence>
<gene>
    <name evidence="1" type="ORF">PC117_g11135</name>
</gene>